<dbReference type="GO" id="GO:0000287">
    <property type="term" value="F:magnesium ion binding"/>
    <property type="evidence" value="ECO:0007669"/>
    <property type="project" value="UniProtKB-UniRule"/>
</dbReference>
<dbReference type="GeneID" id="89587783"/>
<dbReference type="NCBIfam" id="TIGR01497">
    <property type="entry name" value="kdpB"/>
    <property type="match status" value="1"/>
</dbReference>
<evidence type="ECO:0000259" key="17">
    <source>
        <dbReference type="Pfam" id="PF00122"/>
    </source>
</evidence>
<dbReference type="AlphaFoldDB" id="A0A0R2I540"/>
<dbReference type="Gene3D" id="3.40.1110.10">
    <property type="entry name" value="Calcium-transporting ATPase, cytoplasmic domain N"/>
    <property type="match status" value="1"/>
</dbReference>
<dbReference type="InterPro" id="IPR001757">
    <property type="entry name" value="P_typ_ATPase"/>
</dbReference>
<dbReference type="FunFam" id="3.40.1110.10:FF:000007">
    <property type="entry name" value="Potassium-transporting ATPase ATP-binding subunit"/>
    <property type="match status" value="1"/>
</dbReference>
<accession>A0A0R2I540</accession>
<keyword evidence="4 16" id="KW-0633">Potassium transport</keyword>
<dbReference type="Pfam" id="PF00122">
    <property type="entry name" value="E1-E2_ATPase"/>
    <property type="match status" value="1"/>
</dbReference>
<dbReference type="SFLD" id="SFLDG00002">
    <property type="entry name" value="C1.7:_P-type_atpase_like"/>
    <property type="match status" value="1"/>
</dbReference>
<dbReference type="Pfam" id="PF00702">
    <property type="entry name" value="Hydrolase"/>
    <property type="match status" value="1"/>
</dbReference>
<feature type="binding site" evidence="16">
    <location>
        <begin position="380"/>
        <end position="387"/>
    </location>
    <ligand>
        <name>ATP</name>
        <dbReference type="ChEBI" id="CHEBI:30616"/>
    </ligand>
</feature>
<keyword evidence="14 16" id="KW-0406">Ion transport</keyword>
<feature type="transmembrane region" description="Helical" evidence="16">
    <location>
        <begin position="617"/>
        <end position="637"/>
    </location>
</feature>
<keyword evidence="15 16" id="KW-0472">Membrane</keyword>
<dbReference type="Gene3D" id="3.40.50.1000">
    <property type="entry name" value="HAD superfamily/HAD-like"/>
    <property type="match status" value="1"/>
</dbReference>
<dbReference type="GO" id="GO:0005886">
    <property type="term" value="C:plasma membrane"/>
    <property type="evidence" value="ECO:0007669"/>
    <property type="project" value="UniProtKB-SubCell"/>
</dbReference>
<proteinExistence type="inferred from homology"/>
<dbReference type="InterPro" id="IPR008250">
    <property type="entry name" value="ATPase_P-typ_transduc_dom_A_sf"/>
</dbReference>
<comment type="subcellular location">
    <subcellularLocation>
        <location evidence="1 16">Cell membrane</location>
        <topology evidence="1 16">Multi-pass membrane protein</topology>
    </subcellularLocation>
</comment>
<comment type="caution">
    <text evidence="18">The sequence shown here is derived from an EMBL/GenBank/DDBJ whole genome shotgun (WGS) entry which is preliminary data.</text>
</comment>
<reference evidence="18 19" key="1">
    <citation type="journal article" date="2015" name="Genome Announc.">
        <title>Expanding the biotechnology potential of lactobacilli through comparative genomics of 213 strains and associated genera.</title>
        <authorList>
            <person name="Sun Z."/>
            <person name="Harris H.M."/>
            <person name="McCann A."/>
            <person name="Guo C."/>
            <person name="Argimon S."/>
            <person name="Zhang W."/>
            <person name="Yang X."/>
            <person name="Jeffery I.B."/>
            <person name="Cooney J.C."/>
            <person name="Kagawa T.F."/>
            <person name="Liu W."/>
            <person name="Song Y."/>
            <person name="Salvetti E."/>
            <person name="Wrobel A."/>
            <person name="Rasinkangas P."/>
            <person name="Parkhill J."/>
            <person name="Rea M.C."/>
            <person name="O'Sullivan O."/>
            <person name="Ritari J."/>
            <person name="Douillard F.P."/>
            <person name="Paul Ross R."/>
            <person name="Yang R."/>
            <person name="Briner A.E."/>
            <person name="Felis G.E."/>
            <person name="de Vos W.M."/>
            <person name="Barrangou R."/>
            <person name="Klaenhammer T.R."/>
            <person name="Caufield P.W."/>
            <person name="Cui Y."/>
            <person name="Zhang H."/>
            <person name="O'Toole P.W."/>
        </authorList>
    </citation>
    <scope>NUCLEOTIDE SEQUENCE [LARGE SCALE GENOMIC DNA]</scope>
    <source>
        <strain evidence="18 19">DSM 20623</strain>
    </source>
</reference>
<evidence type="ECO:0000256" key="1">
    <source>
        <dbReference type="ARBA" id="ARBA00004651"/>
    </source>
</evidence>
<dbReference type="GO" id="GO:0005524">
    <property type="term" value="F:ATP binding"/>
    <property type="evidence" value="ECO:0007669"/>
    <property type="project" value="UniProtKB-UniRule"/>
</dbReference>
<dbReference type="SUPFAM" id="SSF81665">
    <property type="entry name" value="Calcium ATPase, transmembrane domain M"/>
    <property type="match status" value="1"/>
</dbReference>
<feature type="transmembrane region" description="Helical" evidence="16">
    <location>
        <begin position="60"/>
        <end position="79"/>
    </location>
</feature>
<evidence type="ECO:0000256" key="14">
    <source>
        <dbReference type="ARBA" id="ARBA00023065"/>
    </source>
</evidence>
<dbReference type="EC" id="7.2.2.6" evidence="16"/>
<dbReference type="Gene3D" id="2.70.150.10">
    <property type="entry name" value="Calcium-transporting ATPase, cytoplasmic transduction domain A"/>
    <property type="match status" value="1"/>
</dbReference>
<evidence type="ECO:0000256" key="11">
    <source>
        <dbReference type="ARBA" id="ARBA00022958"/>
    </source>
</evidence>
<feature type="binding site" evidence="16">
    <location>
        <position position="525"/>
    </location>
    <ligand>
        <name>Mg(2+)</name>
        <dbReference type="ChEBI" id="CHEBI:18420"/>
    </ligand>
</feature>
<evidence type="ECO:0000256" key="15">
    <source>
        <dbReference type="ARBA" id="ARBA00023136"/>
    </source>
</evidence>
<dbReference type="GO" id="GO:0016887">
    <property type="term" value="F:ATP hydrolysis activity"/>
    <property type="evidence" value="ECO:0007669"/>
    <property type="project" value="InterPro"/>
</dbReference>
<dbReference type="InterPro" id="IPR018303">
    <property type="entry name" value="ATPase_P-typ_P_site"/>
</dbReference>
<keyword evidence="5 16" id="KW-0597">Phosphoprotein</keyword>
<dbReference type="GO" id="GO:0008556">
    <property type="term" value="F:P-type potassium transmembrane transporter activity"/>
    <property type="evidence" value="ECO:0007669"/>
    <property type="project" value="UniProtKB-UniRule"/>
</dbReference>
<evidence type="ECO:0000313" key="18">
    <source>
        <dbReference type="EMBL" id="KRN56842.1"/>
    </source>
</evidence>
<protein>
    <recommendedName>
        <fullName evidence="16">Potassium-transporting ATPase ATP-binding subunit</fullName>
        <ecNumber evidence="16">7.2.2.6</ecNumber>
    </recommendedName>
    <alternativeName>
        <fullName evidence="16">ATP phosphohydrolase [potassium-transporting] B chain</fullName>
    </alternativeName>
    <alternativeName>
        <fullName evidence="16">Potassium-binding and translocating subunit B</fullName>
    </alternativeName>
    <alternativeName>
        <fullName evidence="16">Potassium-translocating ATPase B chain</fullName>
    </alternativeName>
</protein>
<dbReference type="PROSITE" id="PS00154">
    <property type="entry name" value="ATPASE_E1_E2"/>
    <property type="match status" value="1"/>
</dbReference>
<dbReference type="RefSeq" id="WP_034572327.1">
    <property type="nucleotide sequence ID" value="NZ_JQBS01000017.1"/>
</dbReference>
<dbReference type="PANTHER" id="PTHR43743:SF1">
    <property type="entry name" value="POTASSIUM-TRANSPORTING ATPASE ATP-BINDING SUBUNIT"/>
    <property type="match status" value="1"/>
</dbReference>
<feature type="active site" description="4-aspartylphosphate intermediate" evidence="16">
    <location>
        <position position="310"/>
    </location>
</feature>
<dbReference type="SUPFAM" id="SSF81653">
    <property type="entry name" value="Calcium ATPase, transduction domain A"/>
    <property type="match status" value="1"/>
</dbReference>
<keyword evidence="6 16" id="KW-0812">Transmembrane</keyword>
<evidence type="ECO:0000256" key="12">
    <source>
        <dbReference type="ARBA" id="ARBA00022967"/>
    </source>
</evidence>
<feature type="transmembrane region" description="Helical" evidence="16">
    <location>
        <begin position="587"/>
        <end position="605"/>
    </location>
</feature>
<evidence type="ECO:0000256" key="2">
    <source>
        <dbReference type="ARBA" id="ARBA00022448"/>
    </source>
</evidence>
<feature type="binding site" evidence="16">
    <location>
        <position position="521"/>
    </location>
    <ligand>
        <name>Mg(2+)</name>
        <dbReference type="ChEBI" id="CHEBI:18420"/>
    </ligand>
</feature>
<comment type="similarity">
    <text evidence="16">Belongs to the cation transport ATPase (P-type) (TC 3.A.3) family. Type IA subfamily.</text>
</comment>
<comment type="catalytic activity">
    <reaction evidence="16">
        <text>K(+)(out) + ATP + H2O = K(+)(in) + ADP + phosphate + H(+)</text>
        <dbReference type="Rhea" id="RHEA:16777"/>
        <dbReference type="ChEBI" id="CHEBI:15377"/>
        <dbReference type="ChEBI" id="CHEBI:15378"/>
        <dbReference type="ChEBI" id="CHEBI:29103"/>
        <dbReference type="ChEBI" id="CHEBI:30616"/>
        <dbReference type="ChEBI" id="CHEBI:43474"/>
        <dbReference type="ChEBI" id="CHEBI:456216"/>
        <dbReference type="EC" id="7.2.2.6"/>
    </reaction>
</comment>
<dbReference type="SFLD" id="SFLDS00003">
    <property type="entry name" value="Haloacid_Dehalogenase"/>
    <property type="match status" value="1"/>
</dbReference>
<keyword evidence="8 16" id="KW-0547">Nucleotide-binding</keyword>
<evidence type="ECO:0000256" key="7">
    <source>
        <dbReference type="ARBA" id="ARBA00022723"/>
    </source>
</evidence>
<dbReference type="SFLD" id="SFLDF00027">
    <property type="entry name" value="p-type_atpase"/>
    <property type="match status" value="1"/>
</dbReference>
<evidence type="ECO:0000256" key="6">
    <source>
        <dbReference type="ARBA" id="ARBA00022692"/>
    </source>
</evidence>
<keyword evidence="3 16" id="KW-1003">Cell membrane</keyword>
<feature type="transmembrane region" description="Helical" evidence="16">
    <location>
        <begin position="32"/>
        <end position="54"/>
    </location>
</feature>
<evidence type="ECO:0000256" key="8">
    <source>
        <dbReference type="ARBA" id="ARBA00022741"/>
    </source>
</evidence>
<organism evidence="18 19">
    <name type="scientific">Carnobacterium divergens DSM 20623</name>
    <dbReference type="NCBI Taxonomy" id="1449336"/>
    <lineage>
        <taxon>Bacteria</taxon>
        <taxon>Bacillati</taxon>
        <taxon>Bacillota</taxon>
        <taxon>Bacilli</taxon>
        <taxon>Lactobacillales</taxon>
        <taxon>Carnobacteriaceae</taxon>
        <taxon>Carnobacterium</taxon>
    </lineage>
</organism>
<dbReference type="FunFam" id="2.70.150.10:FF:000010">
    <property type="entry name" value="Potassium-transporting ATPase ATP-binding subunit"/>
    <property type="match status" value="1"/>
</dbReference>
<dbReference type="NCBIfam" id="TIGR01494">
    <property type="entry name" value="ATPase_P-type"/>
    <property type="match status" value="2"/>
</dbReference>
<sequence length="685" mass="73548">MKEEQSQKDILKDAFKQSFVKLSPKIQLQNPVMFVVYLGAVLTTILYFLSYFGIQDSASWFILAIALILWVTILFANFAEAIAEGRGRAQADSLKSARKEVFAKKIKSIKDTTHYEEVSSVNLKRGDLVYVVAGDQIPMDGDVVDGAASVDESAITGESAPVIRESGGDRSAVTGGTTIVSDELVIKVTAESGESFLDKMIAMVEGSSRKKTPNEISLQILLITLTLIFLVVSATLLPYSSFSSQLAGNGTALSLTTIIALLVCLAPTTIGALLSSIGIAGMSRLNKANVLAMSGRAIEAAGDVDILMLDKTGTITLGNRKASEFLPVEGISERDLADAAQLSSLADETAEGRSIVVLAKEKFDIRARNFKELEANFIDFSAKTRMSGIDYQEVEIRKGAADAIKKYVQEKGSTYPVECDEIVERIANLGGTPLVVAKNNQVLGVIYLKDIVKSGVKERFEDLRRMGIKTIMITGDNPMTAAAISAEAGVDDFLAEATPEAKLELIRSYQEAGHLVAMTGDGTNDAPALAQADVAVAMNTGTQAAKEAGNMIDLDSSPTKLIDVVRIGKQLLMTRGALTTFSIANDVAKYFAIIPVLFFGIYPQLDRLNLMHLTSPTSAILAAILYNALIIVALIPLSLKGVQYKELPASKILRHNLFVYGLGGLIAPFVAIKLLDMLLTVMGLI</sequence>
<keyword evidence="12 16" id="KW-1278">Translocase</keyword>
<evidence type="ECO:0000256" key="3">
    <source>
        <dbReference type="ARBA" id="ARBA00022475"/>
    </source>
</evidence>
<dbReference type="PATRIC" id="fig|1449336.4.peg.502"/>
<evidence type="ECO:0000256" key="4">
    <source>
        <dbReference type="ARBA" id="ARBA00022538"/>
    </source>
</evidence>
<evidence type="ECO:0000256" key="16">
    <source>
        <dbReference type="HAMAP-Rule" id="MF_00285"/>
    </source>
</evidence>
<dbReference type="SUPFAM" id="SSF56784">
    <property type="entry name" value="HAD-like"/>
    <property type="match status" value="1"/>
</dbReference>
<keyword evidence="7 16" id="KW-0479">Metal-binding</keyword>
<dbReference type="InterPro" id="IPR059000">
    <property type="entry name" value="ATPase_P-type_domA"/>
</dbReference>
<feature type="transmembrane region" description="Helical" evidence="16">
    <location>
        <begin position="657"/>
        <end position="675"/>
    </location>
</feature>
<gene>
    <name evidence="16" type="primary">kdpB</name>
    <name evidence="18" type="ORF">IV74_GL000489</name>
</gene>
<dbReference type="InterPro" id="IPR006391">
    <property type="entry name" value="P-type_ATPase_bsu_IA"/>
</dbReference>
<keyword evidence="2 16" id="KW-0813">Transport</keyword>
<evidence type="ECO:0000256" key="5">
    <source>
        <dbReference type="ARBA" id="ARBA00022553"/>
    </source>
</evidence>
<evidence type="ECO:0000256" key="10">
    <source>
        <dbReference type="ARBA" id="ARBA00022842"/>
    </source>
</evidence>
<feature type="transmembrane region" description="Helical" evidence="16">
    <location>
        <begin position="252"/>
        <end position="274"/>
    </location>
</feature>
<dbReference type="PRINTS" id="PR00119">
    <property type="entry name" value="CATATPASE"/>
</dbReference>
<dbReference type="HAMAP" id="MF_00285">
    <property type="entry name" value="KdpB"/>
    <property type="match status" value="1"/>
</dbReference>
<comment type="subunit">
    <text evidence="16">The system is composed of three essential subunits: KdpA, KdpB and KdpC.</text>
</comment>
<evidence type="ECO:0000256" key="9">
    <source>
        <dbReference type="ARBA" id="ARBA00022840"/>
    </source>
</evidence>
<feature type="domain" description="P-type ATPase A" evidence="17">
    <location>
        <begin position="113"/>
        <end position="205"/>
    </location>
</feature>
<feature type="binding site" evidence="16">
    <location>
        <position position="398"/>
    </location>
    <ligand>
        <name>ATP</name>
        <dbReference type="ChEBI" id="CHEBI:30616"/>
    </ligand>
</feature>
<dbReference type="InterPro" id="IPR044492">
    <property type="entry name" value="P_typ_ATPase_HD_dom"/>
</dbReference>
<keyword evidence="9 16" id="KW-0067">ATP-binding</keyword>
<evidence type="ECO:0000256" key="13">
    <source>
        <dbReference type="ARBA" id="ARBA00022989"/>
    </source>
</evidence>
<dbReference type="InterPro" id="IPR023298">
    <property type="entry name" value="ATPase_P-typ_TM_dom_sf"/>
</dbReference>
<name>A0A0R2I540_CARDV</name>
<dbReference type="InterPro" id="IPR036412">
    <property type="entry name" value="HAD-like_sf"/>
</dbReference>
<dbReference type="CDD" id="cd02078">
    <property type="entry name" value="P-type_ATPase_K"/>
    <property type="match status" value="1"/>
</dbReference>
<keyword evidence="19" id="KW-1185">Reference proteome</keyword>
<keyword evidence="13 16" id="KW-1133">Transmembrane helix</keyword>
<dbReference type="eggNOG" id="COG2216">
    <property type="taxonomic scope" value="Bacteria"/>
</dbReference>
<dbReference type="InterPro" id="IPR023214">
    <property type="entry name" value="HAD_sf"/>
</dbReference>
<dbReference type="EMBL" id="JQBS01000017">
    <property type="protein sequence ID" value="KRN56842.1"/>
    <property type="molecule type" value="Genomic_DNA"/>
</dbReference>
<keyword evidence="10 16" id="KW-0460">Magnesium</keyword>
<dbReference type="PANTHER" id="PTHR43743">
    <property type="entry name" value="POTASSIUM-TRANSPORTING ATPASE ATP-BINDING SUBUNIT"/>
    <property type="match status" value="1"/>
</dbReference>
<keyword evidence="11 16" id="KW-0630">Potassium</keyword>
<dbReference type="InterPro" id="IPR023299">
    <property type="entry name" value="ATPase_P-typ_cyto_dom_N"/>
</dbReference>
<dbReference type="Proteomes" id="UP000051658">
    <property type="component" value="Unassembled WGS sequence"/>
</dbReference>
<evidence type="ECO:0000313" key="19">
    <source>
        <dbReference type="Proteomes" id="UP000051658"/>
    </source>
</evidence>
<feature type="binding site" evidence="16">
    <location>
        <position position="347"/>
    </location>
    <ligand>
        <name>ATP</name>
        <dbReference type="ChEBI" id="CHEBI:30616"/>
    </ligand>
</feature>
<feature type="binding site" evidence="16">
    <location>
        <position position="351"/>
    </location>
    <ligand>
        <name>ATP</name>
        <dbReference type="ChEBI" id="CHEBI:30616"/>
    </ligand>
</feature>
<feature type="transmembrane region" description="Helical" evidence="16">
    <location>
        <begin position="218"/>
        <end position="240"/>
    </location>
</feature>
<comment type="function">
    <text evidence="16">Part of the high-affinity ATP-driven potassium transport (or Kdp) system, which catalyzes the hydrolysis of ATP coupled with the electrogenic transport of potassium into the cytoplasm. This subunit is responsible for energy coupling to the transport system and for the release of the potassium ions to the cytoplasm.</text>
</comment>